<keyword evidence="2" id="KW-1185">Reference proteome</keyword>
<evidence type="ECO:0000313" key="1">
    <source>
        <dbReference type="EMBL" id="CAK0863393.1"/>
    </source>
</evidence>
<protein>
    <submittedName>
        <fullName evidence="1">Uncharacterized protein</fullName>
    </submittedName>
</protein>
<comment type="caution">
    <text evidence="1">The sequence shown here is derived from an EMBL/GenBank/DDBJ whole genome shotgun (WGS) entry which is preliminary data.</text>
</comment>
<dbReference type="EMBL" id="CAUYUJ010016258">
    <property type="protein sequence ID" value="CAK0863393.1"/>
    <property type="molecule type" value="Genomic_DNA"/>
</dbReference>
<gene>
    <name evidence="1" type="ORF">PCOR1329_LOCUS51568</name>
</gene>
<reference evidence="1" key="1">
    <citation type="submission" date="2023-10" db="EMBL/GenBank/DDBJ databases">
        <authorList>
            <person name="Chen Y."/>
            <person name="Shah S."/>
            <person name="Dougan E. K."/>
            <person name="Thang M."/>
            <person name="Chan C."/>
        </authorList>
    </citation>
    <scope>NUCLEOTIDE SEQUENCE [LARGE SCALE GENOMIC DNA]</scope>
</reference>
<sequence length="159" mass="16750">MSGPGPAFLGAALPAVYPDCSGLNGVMDQLLHETESASGTFGEPKYHLSNAGPATQSQTVEVAAHGEVDEANSGFDSIYTEKLDYWCNASCPTEAQFLHESLGSALAQAPRDDAYACSFCSVRIVIFPSSCPPPPILNSGSSGAVVVMARRPRASRRQR</sequence>
<evidence type="ECO:0000313" key="2">
    <source>
        <dbReference type="Proteomes" id="UP001189429"/>
    </source>
</evidence>
<proteinExistence type="predicted"/>
<name>A0ABN9UTK2_9DINO</name>
<accession>A0ABN9UTK2</accession>
<organism evidence="1 2">
    <name type="scientific">Prorocentrum cordatum</name>
    <dbReference type="NCBI Taxonomy" id="2364126"/>
    <lineage>
        <taxon>Eukaryota</taxon>
        <taxon>Sar</taxon>
        <taxon>Alveolata</taxon>
        <taxon>Dinophyceae</taxon>
        <taxon>Prorocentrales</taxon>
        <taxon>Prorocentraceae</taxon>
        <taxon>Prorocentrum</taxon>
    </lineage>
</organism>
<dbReference type="Proteomes" id="UP001189429">
    <property type="component" value="Unassembled WGS sequence"/>
</dbReference>
<feature type="non-terminal residue" evidence="1">
    <location>
        <position position="159"/>
    </location>
</feature>